<dbReference type="PANTHER" id="PTHR46477">
    <property type="entry name" value="CYSTEINE/HISTIDINE-RICH C1 DOMAIN FAMILY PROTEIN"/>
    <property type="match status" value="1"/>
</dbReference>
<dbReference type="OrthoDB" id="1852188at2759"/>
<evidence type="ECO:0000259" key="2">
    <source>
        <dbReference type="Pfam" id="PF03107"/>
    </source>
</evidence>
<keyword evidence="1" id="KW-0677">Repeat</keyword>
<gene>
    <name evidence="3" type="ORF">GUJ93_ZPchr0007g6093</name>
</gene>
<protein>
    <recommendedName>
        <fullName evidence="2">DC1 domain-containing protein</fullName>
    </recommendedName>
</protein>
<name>A0A8J5T2C8_ZIZPA</name>
<dbReference type="AlphaFoldDB" id="A0A8J5T2C8"/>
<keyword evidence="4" id="KW-1185">Reference proteome</keyword>
<accession>A0A8J5T2C8</accession>
<sequence>MTRSSKIVATEHHPHELQLMLGTEPFDCNGCKEKGYHLRYACRKKRCQFHLHEACAKTFGHLYQDPFKSHSMEFYASLPSASNDTKVVLCHGCTWRQRNTNEYVQVNGYVYAGKTTKKVLHPCCAALPAKIEAQGDVKLELRKKLSSRCRKCGRVKLGGKRHTWGYVSGAGAGADDVVQIHVACANELFHEAYAVAIATRPKHWVDSFMKSLKKMLSGAETSTTTTTEGSSRPHGGRVILPQLPAGVPASATTARDITALVQAVWWTVCTVKLAPSPQATPLSFRRCCCSCLHRPANRIDRIGCNLVSIVDYNRFLCGALELRRDRPSVLDEEPGMRLRMLIISRTGMRKLLNLEEVATTTTDLGFNMMMAEAGTDVSAMRRRWRRENGELSCHRRRQPRWRRDESLTSDFATPSLSMSLVLGGVSQRRDCLF</sequence>
<dbReference type="EMBL" id="JAAALK010000282">
    <property type="protein sequence ID" value="KAG8078837.1"/>
    <property type="molecule type" value="Genomic_DNA"/>
</dbReference>
<reference evidence="3" key="2">
    <citation type="submission" date="2021-02" db="EMBL/GenBank/DDBJ databases">
        <authorList>
            <person name="Kimball J.A."/>
            <person name="Haas M.W."/>
            <person name="Macchietto M."/>
            <person name="Kono T."/>
            <person name="Duquette J."/>
            <person name="Shao M."/>
        </authorList>
    </citation>
    <scope>NUCLEOTIDE SEQUENCE</scope>
    <source>
        <tissue evidence="3">Fresh leaf tissue</tissue>
    </source>
</reference>
<dbReference type="Pfam" id="PF03107">
    <property type="entry name" value="C1_2"/>
    <property type="match status" value="1"/>
</dbReference>
<comment type="caution">
    <text evidence="3">The sequence shown here is derived from an EMBL/GenBank/DDBJ whole genome shotgun (WGS) entry which is preliminary data.</text>
</comment>
<proteinExistence type="predicted"/>
<feature type="domain" description="DC1" evidence="2">
    <location>
        <begin position="12"/>
        <end position="56"/>
    </location>
</feature>
<reference evidence="3" key="1">
    <citation type="journal article" date="2021" name="bioRxiv">
        <title>Whole Genome Assembly and Annotation of Northern Wild Rice, Zizania palustris L., Supports a Whole Genome Duplication in the Zizania Genus.</title>
        <authorList>
            <person name="Haas M."/>
            <person name="Kono T."/>
            <person name="Macchietto M."/>
            <person name="Millas R."/>
            <person name="McGilp L."/>
            <person name="Shao M."/>
            <person name="Duquette J."/>
            <person name="Hirsch C.N."/>
            <person name="Kimball J."/>
        </authorList>
    </citation>
    <scope>NUCLEOTIDE SEQUENCE</scope>
    <source>
        <tissue evidence="3">Fresh leaf tissue</tissue>
    </source>
</reference>
<evidence type="ECO:0000313" key="4">
    <source>
        <dbReference type="Proteomes" id="UP000729402"/>
    </source>
</evidence>
<organism evidence="3 4">
    <name type="scientific">Zizania palustris</name>
    <name type="common">Northern wild rice</name>
    <dbReference type="NCBI Taxonomy" id="103762"/>
    <lineage>
        <taxon>Eukaryota</taxon>
        <taxon>Viridiplantae</taxon>
        <taxon>Streptophyta</taxon>
        <taxon>Embryophyta</taxon>
        <taxon>Tracheophyta</taxon>
        <taxon>Spermatophyta</taxon>
        <taxon>Magnoliopsida</taxon>
        <taxon>Liliopsida</taxon>
        <taxon>Poales</taxon>
        <taxon>Poaceae</taxon>
        <taxon>BOP clade</taxon>
        <taxon>Oryzoideae</taxon>
        <taxon>Oryzeae</taxon>
        <taxon>Zizaniinae</taxon>
        <taxon>Zizania</taxon>
    </lineage>
</organism>
<evidence type="ECO:0000313" key="3">
    <source>
        <dbReference type="EMBL" id="KAG8078837.1"/>
    </source>
</evidence>
<evidence type="ECO:0000256" key="1">
    <source>
        <dbReference type="ARBA" id="ARBA00022737"/>
    </source>
</evidence>
<dbReference type="Proteomes" id="UP000729402">
    <property type="component" value="Unassembled WGS sequence"/>
</dbReference>
<dbReference type="PANTHER" id="PTHR46477:SF15">
    <property type="entry name" value="CYSTEINE_HISTIDINE-RICH C1 DOMAIN PROTEIN"/>
    <property type="match status" value="1"/>
</dbReference>
<dbReference type="InterPro" id="IPR004146">
    <property type="entry name" value="DC1"/>
</dbReference>